<dbReference type="PRINTS" id="PR01438">
    <property type="entry name" value="UNVRSLSTRESS"/>
</dbReference>
<dbReference type="PANTHER" id="PTHR46268">
    <property type="entry name" value="STRESS RESPONSE PROTEIN NHAX"/>
    <property type="match status" value="1"/>
</dbReference>
<dbReference type="PANTHER" id="PTHR46268:SF15">
    <property type="entry name" value="UNIVERSAL STRESS PROTEIN HP_0031"/>
    <property type="match status" value="1"/>
</dbReference>
<accession>A0ABT2BYY7</accession>
<keyword evidence="3" id="KW-1185">Reference proteome</keyword>
<dbReference type="SUPFAM" id="SSF52402">
    <property type="entry name" value="Adenine nucleotide alpha hydrolases-like"/>
    <property type="match status" value="2"/>
</dbReference>
<comment type="caution">
    <text evidence="2">The sequence shown here is derived from an EMBL/GenBank/DDBJ whole genome shotgun (WGS) entry which is preliminary data.</text>
</comment>
<evidence type="ECO:0000313" key="2">
    <source>
        <dbReference type="EMBL" id="MCS0630357.1"/>
    </source>
</evidence>
<protein>
    <submittedName>
        <fullName evidence="2">Universal stress protein</fullName>
    </submittedName>
</protein>
<organism evidence="2 3">
    <name type="scientific">Telluria mixta</name>
    <dbReference type="NCBI Taxonomy" id="34071"/>
    <lineage>
        <taxon>Bacteria</taxon>
        <taxon>Pseudomonadati</taxon>
        <taxon>Pseudomonadota</taxon>
        <taxon>Betaproteobacteria</taxon>
        <taxon>Burkholderiales</taxon>
        <taxon>Oxalobacteraceae</taxon>
        <taxon>Telluria group</taxon>
        <taxon>Telluria</taxon>
    </lineage>
</organism>
<dbReference type="RefSeq" id="WP_259449469.1">
    <property type="nucleotide sequence ID" value="NZ_CP119520.1"/>
</dbReference>
<proteinExistence type="inferred from homology"/>
<dbReference type="InterPro" id="IPR006015">
    <property type="entry name" value="Universal_stress_UspA"/>
</dbReference>
<sequence length="284" mass="29613">MIKTILMHVDGGPAQDSRLRAAAALASAFDAHLVGSADTGIGWPDYALITGAVAATTAGTDFQNLRAAARARLDAFDAAAGRLGVASVETRMVEDEARYALLLQSRYADLVVLSRDGRAAPGRADPAQPARARALPEYVALHGARPVLVVPPEDADQPLPGTAVVGWDGSMQAIAAIIAALPLLVRADGVRLALVNPDTLSDLHGEQPGADIALYLARHGARVDVVVERTRSTVGTALLGLARDCGAGLMVTGAYGHSRYREGMVGGVTRELLEKSRVPLLLAH</sequence>
<dbReference type="Proteomes" id="UP001165263">
    <property type="component" value="Unassembled WGS sequence"/>
</dbReference>
<name>A0ABT2BYY7_9BURK</name>
<dbReference type="EMBL" id="JANUHC010000004">
    <property type="protein sequence ID" value="MCS0630357.1"/>
    <property type="molecule type" value="Genomic_DNA"/>
</dbReference>
<dbReference type="Gene3D" id="3.40.50.12370">
    <property type="match status" value="1"/>
</dbReference>
<gene>
    <name evidence="2" type="ORF">NX786_13525</name>
</gene>
<dbReference type="CDD" id="cd00293">
    <property type="entry name" value="USP-like"/>
    <property type="match status" value="1"/>
</dbReference>
<evidence type="ECO:0000313" key="3">
    <source>
        <dbReference type="Proteomes" id="UP001165263"/>
    </source>
</evidence>
<reference evidence="2" key="1">
    <citation type="submission" date="2022-08" db="EMBL/GenBank/DDBJ databases">
        <title>Reclassification of Massilia species as members of the genera Telluria, Duganella, Pseudoduganella, Mokoshia gen. nov. and Zemynaea gen. nov. using orthogonal and non-orthogonal genome-based approaches.</title>
        <authorList>
            <person name="Bowman J.P."/>
        </authorList>
    </citation>
    <scope>NUCLEOTIDE SEQUENCE</scope>
    <source>
        <strain evidence="2">LMG 11547</strain>
    </source>
</reference>
<evidence type="ECO:0000256" key="1">
    <source>
        <dbReference type="ARBA" id="ARBA00008791"/>
    </source>
</evidence>
<comment type="similarity">
    <text evidence="1">Belongs to the universal stress protein A family.</text>
</comment>